<name>A0A921NVN6_9RHOB</name>
<feature type="region of interest" description="Disordered" evidence="1">
    <location>
        <begin position="178"/>
        <end position="201"/>
    </location>
</feature>
<keyword evidence="2" id="KW-0560">Oxidoreductase</keyword>
<dbReference type="AlphaFoldDB" id="A0A921NVN6"/>
<dbReference type="GO" id="GO:0016491">
    <property type="term" value="F:oxidoreductase activity"/>
    <property type="evidence" value="ECO:0007669"/>
    <property type="project" value="UniProtKB-KW"/>
</dbReference>
<gene>
    <name evidence="2" type="ORF">PMES_01485</name>
</gene>
<dbReference type="SUPFAM" id="SSF51735">
    <property type="entry name" value="NAD(P)-binding Rossmann-fold domains"/>
    <property type="match status" value="1"/>
</dbReference>
<comment type="caution">
    <text evidence="2">The sequence shown here is derived from an EMBL/GenBank/DDBJ whole genome shotgun (WGS) entry which is preliminary data.</text>
</comment>
<accession>A0A921NVN6</accession>
<evidence type="ECO:0000313" key="3">
    <source>
        <dbReference type="Proteomes" id="UP000698242"/>
    </source>
</evidence>
<dbReference type="Proteomes" id="UP000698242">
    <property type="component" value="Unassembled WGS sequence"/>
</dbReference>
<dbReference type="PANTHER" id="PTHR14239">
    <property type="entry name" value="DUDULIN-RELATED"/>
    <property type="match status" value="1"/>
</dbReference>
<evidence type="ECO:0000256" key="1">
    <source>
        <dbReference type="SAM" id="MobiDB-lite"/>
    </source>
</evidence>
<dbReference type="InterPro" id="IPR036291">
    <property type="entry name" value="NAD(P)-bd_dom_sf"/>
</dbReference>
<organism evidence="2 3">
    <name type="scientific">Profundibacterium mesophilum KAUST100406-0324</name>
    <dbReference type="NCBI Taxonomy" id="1037889"/>
    <lineage>
        <taxon>Bacteria</taxon>
        <taxon>Pseudomonadati</taxon>
        <taxon>Pseudomonadota</taxon>
        <taxon>Alphaproteobacteria</taxon>
        <taxon>Rhodobacterales</taxon>
        <taxon>Roseobacteraceae</taxon>
        <taxon>Profundibacterium</taxon>
    </lineage>
</organism>
<dbReference type="EC" id="1.16.1.-" evidence="2"/>
<evidence type="ECO:0000313" key="2">
    <source>
        <dbReference type="EMBL" id="KAF0676166.1"/>
    </source>
</evidence>
<dbReference type="EMBL" id="APKE01000016">
    <property type="protein sequence ID" value="KAF0676166.1"/>
    <property type="molecule type" value="Genomic_DNA"/>
</dbReference>
<dbReference type="RefSeq" id="WP_236549733.1">
    <property type="nucleotide sequence ID" value="NZ_APKE01000016.1"/>
</dbReference>
<reference evidence="2" key="1">
    <citation type="submission" date="2013-03" db="EMBL/GenBank/DDBJ databases">
        <title>Genome Sequence of the Profundibacterium mesophilum strain KAUST100406-0324T from Red Sea, a novel genus in the family Rhodobacteraceae.</title>
        <authorList>
            <person name="Essack M."/>
            <person name="Alam I."/>
            <person name="Lafi F."/>
            <person name="Alawi W."/>
            <person name="Kamanu F."/>
            <person name="Al-Suwailem A."/>
            <person name="Lee O.O."/>
            <person name="Xu Y."/>
            <person name="Bajic V."/>
            <person name="Qian P.-Y."/>
            <person name="Archer J."/>
        </authorList>
    </citation>
    <scope>NUCLEOTIDE SEQUENCE</scope>
    <source>
        <strain evidence="2">KAUST100406-0324</strain>
    </source>
</reference>
<protein>
    <submittedName>
        <fullName evidence="2">Metalloreductase STEAP3</fullName>
        <ecNumber evidence="2">1.16.1.-</ecNumber>
    </submittedName>
</protein>
<sequence length="201" mass="20981">MRIAVIGRESVGSGLTWALGQAGHEVYAIGRNEYLSAAVSQVEPVVLATPYGAVADLAGKADFAGKTLIAVSNPVTEDFSGLQLGHKTSAAEEIRSQRSGATVVKAFNTIFVQHYETGLKVNGQPVHTFVAANDEATRETVKSLAAEIGLEPVDADPLANARFLEPIGASIFGSDTSSVTAPGSHRAGNFPDTPNPTEHLI</sequence>
<proteinExistence type="predicted"/>
<dbReference type="Gene3D" id="3.40.50.720">
    <property type="entry name" value="NAD(P)-binding Rossmann-like Domain"/>
    <property type="match status" value="1"/>
</dbReference>
<keyword evidence="3" id="KW-1185">Reference proteome</keyword>
<dbReference type="InterPro" id="IPR051267">
    <property type="entry name" value="STEAP_metalloreductase"/>
</dbReference>